<dbReference type="SUPFAM" id="SSF50346">
    <property type="entry name" value="PRC-barrel domain"/>
    <property type="match status" value="1"/>
</dbReference>
<feature type="domain" description="PRC-barrel" evidence="3">
    <location>
        <begin position="71"/>
        <end position="144"/>
    </location>
</feature>
<feature type="region of interest" description="Disordered" evidence="1">
    <location>
        <begin position="31"/>
        <end position="50"/>
    </location>
</feature>
<name>A0A6A8ACQ2_9HYPH</name>
<feature type="compositionally biased region" description="Low complexity" evidence="1">
    <location>
        <begin position="163"/>
        <end position="202"/>
    </location>
</feature>
<protein>
    <submittedName>
        <fullName evidence="4">Photosystem reaction center subunit H</fullName>
    </submittedName>
</protein>
<dbReference type="InterPro" id="IPR011033">
    <property type="entry name" value="PRC_barrel-like_sf"/>
</dbReference>
<sequence length="202" mass="20000">MSKILSTMAAAALMASTAIAPAFAQTTAPAPAAPAEQTAPADTMAKPAAPAMKSADAGAAGTYLTEQAATQVAASDYMGKSIYNAEDKSIGDVNDLILEENGGVVAAVVGVGGFLGIGEKNVAIPMDKLTVTREENSVRLTTTETAESLQAAPKFMTLAEQQTASTSGTDATTTSSTAAPATPAAPAAPADNATTPATPAKP</sequence>
<dbReference type="Pfam" id="PF05239">
    <property type="entry name" value="PRC"/>
    <property type="match status" value="1"/>
</dbReference>
<dbReference type="Gene3D" id="2.30.30.240">
    <property type="entry name" value="PRC-barrel domain"/>
    <property type="match status" value="1"/>
</dbReference>
<feature type="region of interest" description="Disordered" evidence="1">
    <location>
        <begin position="159"/>
        <end position="202"/>
    </location>
</feature>
<keyword evidence="2" id="KW-0732">Signal</keyword>
<dbReference type="Proteomes" id="UP000435138">
    <property type="component" value="Unassembled WGS sequence"/>
</dbReference>
<dbReference type="InterPro" id="IPR027275">
    <property type="entry name" value="PRC-brl_dom"/>
</dbReference>
<evidence type="ECO:0000259" key="3">
    <source>
        <dbReference type="Pfam" id="PF05239"/>
    </source>
</evidence>
<proteinExistence type="predicted"/>
<organism evidence="4 5">
    <name type="scientific">Endobacterium cereale</name>
    <dbReference type="NCBI Taxonomy" id="2663029"/>
    <lineage>
        <taxon>Bacteria</taxon>
        <taxon>Pseudomonadati</taxon>
        <taxon>Pseudomonadota</taxon>
        <taxon>Alphaproteobacteria</taxon>
        <taxon>Hyphomicrobiales</taxon>
        <taxon>Rhizobiaceae</taxon>
        <taxon>Endobacterium</taxon>
    </lineage>
</organism>
<accession>A0A6A8ACQ2</accession>
<feature type="chain" id="PRO_5025438551" evidence="2">
    <location>
        <begin position="25"/>
        <end position="202"/>
    </location>
</feature>
<evidence type="ECO:0000256" key="2">
    <source>
        <dbReference type="SAM" id="SignalP"/>
    </source>
</evidence>
<feature type="signal peptide" evidence="2">
    <location>
        <begin position="1"/>
        <end position="24"/>
    </location>
</feature>
<comment type="caution">
    <text evidence="4">The sequence shown here is derived from an EMBL/GenBank/DDBJ whole genome shotgun (WGS) entry which is preliminary data.</text>
</comment>
<keyword evidence="5" id="KW-1185">Reference proteome</keyword>
<dbReference type="PANTHER" id="PTHR36505">
    <property type="entry name" value="BLR1072 PROTEIN"/>
    <property type="match status" value="1"/>
</dbReference>
<dbReference type="EMBL" id="WIXI01000045">
    <property type="protein sequence ID" value="MQY47688.1"/>
    <property type="molecule type" value="Genomic_DNA"/>
</dbReference>
<dbReference type="RefSeq" id="WP_153355145.1">
    <property type="nucleotide sequence ID" value="NZ_JAYKOO010000007.1"/>
</dbReference>
<reference evidence="4 5" key="1">
    <citation type="submission" date="2019-11" db="EMBL/GenBank/DDBJ databases">
        <title>Genome analysis of Rhizobacterium cereale a novel genus and species isolated from maize roots in North Spain.</title>
        <authorList>
            <person name="Menendez E."/>
            <person name="Flores-Felix J.D."/>
            <person name="Ramirez-Bahena M.-H."/>
            <person name="Igual J.M."/>
            <person name="Garcia-Fraile P."/>
            <person name="Peix A."/>
            <person name="Velazquez E."/>
        </authorList>
    </citation>
    <scope>NUCLEOTIDE SEQUENCE [LARGE SCALE GENOMIC DNA]</scope>
    <source>
        <strain evidence="4 5">RZME27</strain>
    </source>
</reference>
<evidence type="ECO:0000256" key="1">
    <source>
        <dbReference type="SAM" id="MobiDB-lite"/>
    </source>
</evidence>
<dbReference type="AlphaFoldDB" id="A0A6A8ACQ2"/>
<gene>
    <name evidence="4" type="ORF">GAO09_16755</name>
</gene>
<evidence type="ECO:0000313" key="5">
    <source>
        <dbReference type="Proteomes" id="UP000435138"/>
    </source>
</evidence>
<evidence type="ECO:0000313" key="4">
    <source>
        <dbReference type="EMBL" id="MQY47688.1"/>
    </source>
</evidence>
<dbReference type="PANTHER" id="PTHR36505:SF1">
    <property type="entry name" value="BLR1072 PROTEIN"/>
    <property type="match status" value="1"/>
</dbReference>